<feature type="transmembrane region" description="Helical" evidence="1">
    <location>
        <begin position="201"/>
        <end position="218"/>
    </location>
</feature>
<feature type="transmembrane region" description="Helical" evidence="1">
    <location>
        <begin position="279"/>
        <end position="298"/>
    </location>
</feature>
<feature type="transmembrane region" description="Helical" evidence="1">
    <location>
        <begin position="250"/>
        <end position="267"/>
    </location>
</feature>
<feature type="transmembrane region" description="Helical" evidence="1">
    <location>
        <begin position="310"/>
        <end position="336"/>
    </location>
</feature>
<keyword evidence="1" id="KW-1133">Transmembrane helix</keyword>
<keyword evidence="1" id="KW-0472">Membrane</keyword>
<evidence type="ECO:0008006" key="4">
    <source>
        <dbReference type="Google" id="ProtNLM"/>
    </source>
</evidence>
<reference evidence="2 3" key="1">
    <citation type="submission" date="2015-07" db="EMBL/GenBank/DDBJ databases">
        <authorList>
            <person name="Noorani M."/>
        </authorList>
    </citation>
    <scope>NUCLEOTIDE SEQUENCE [LARGE SCALE GENOMIC DNA]</scope>
    <source>
        <strain evidence="2 3">CECT 7802</strain>
    </source>
</reference>
<keyword evidence="1" id="KW-0812">Transmembrane</keyword>
<keyword evidence="3" id="KW-1185">Reference proteome</keyword>
<sequence>MLALLSMGLPITAAAHEVQPAVADVRTGGDAVTITLRAAVEPMIAGVNLSEVEDTDDSPLSDRNDALRALSPDELSAALTESWTSISEGIVLRAGDTPLIPTLVSVDVPPVGDVEIRRDSTLTLSARLPDGDDPVVFGFDAALGGLIVRQVSDGSEETYEAFLTNGSLSDPMPRTGVAQQTLAEVAQRYVVSGFVHVIPDGLDHILFVLGLYFFALAWRPMLWQVTSFTIAHTTTLFLATTGAIVVPAEWMWLVETIIAASIVWIGVENLMGGRKETIGWGRIGVVFVFGLVHGLGFASVLSEFGLGEWLIASLAFFTVGLEIGHLTVIAIAFLLMGLPFGHKSFYRSAFVVPGSVIIAAIGAYWVLNRIGWAGDLPYLT</sequence>
<evidence type="ECO:0000313" key="3">
    <source>
        <dbReference type="Proteomes" id="UP000049222"/>
    </source>
</evidence>
<accession>A0A0M6YFN4</accession>
<evidence type="ECO:0000256" key="1">
    <source>
        <dbReference type="SAM" id="Phobius"/>
    </source>
</evidence>
<dbReference type="STRING" id="420998.JDO7802_01159"/>
<organism evidence="2 3">
    <name type="scientific">Jannaschia donghaensis</name>
    <dbReference type="NCBI Taxonomy" id="420998"/>
    <lineage>
        <taxon>Bacteria</taxon>
        <taxon>Pseudomonadati</taxon>
        <taxon>Pseudomonadota</taxon>
        <taxon>Alphaproteobacteria</taxon>
        <taxon>Rhodobacterales</taxon>
        <taxon>Roseobacteraceae</taxon>
        <taxon>Jannaschia</taxon>
    </lineage>
</organism>
<dbReference type="Pfam" id="PF13795">
    <property type="entry name" value="HupE_UreJ_2"/>
    <property type="match status" value="1"/>
</dbReference>
<feature type="transmembrane region" description="Helical" evidence="1">
    <location>
        <begin position="348"/>
        <end position="367"/>
    </location>
</feature>
<gene>
    <name evidence="2" type="ORF">JDO7802_01159</name>
</gene>
<feature type="transmembrane region" description="Helical" evidence="1">
    <location>
        <begin position="225"/>
        <end position="244"/>
    </location>
</feature>
<dbReference type="EMBL" id="CXSU01000011">
    <property type="protein sequence ID" value="CTQ49148.1"/>
    <property type="molecule type" value="Genomic_DNA"/>
</dbReference>
<dbReference type="Proteomes" id="UP000049222">
    <property type="component" value="Unassembled WGS sequence"/>
</dbReference>
<protein>
    <recommendedName>
        <fullName evidence="4">HupE / UreJ protein</fullName>
    </recommendedName>
</protein>
<evidence type="ECO:0000313" key="2">
    <source>
        <dbReference type="EMBL" id="CTQ49148.1"/>
    </source>
</evidence>
<proteinExistence type="predicted"/>
<name>A0A0M6YFN4_9RHOB</name>
<dbReference type="InterPro" id="IPR032809">
    <property type="entry name" value="Put_HupE_UreJ"/>
</dbReference>
<dbReference type="AlphaFoldDB" id="A0A0M6YFN4"/>